<dbReference type="RefSeq" id="WP_142458702.1">
    <property type="nucleotide sequence ID" value="NZ_FXTJ01000004.1"/>
</dbReference>
<dbReference type="NCBIfam" id="NF046112">
    <property type="entry name" value="MSMEG_6209_Nter"/>
    <property type="match status" value="1"/>
</dbReference>
<evidence type="ECO:0000313" key="1">
    <source>
        <dbReference type="EMBL" id="SMO77544.1"/>
    </source>
</evidence>
<dbReference type="AlphaFoldDB" id="A0A521E0Q7"/>
<dbReference type="EMBL" id="FXTJ01000004">
    <property type="protein sequence ID" value="SMO77544.1"/>
    <property type="molecule type" value="Genomic_DNA"/>
</dbReference>
<organism evidence="1 2">
    <name type="scientific">Geodermatophilus aquaeductus</name>
    <dbReference type="NCBI Taxonomy" id="1564161"/>
    <lineage>
        <taxon>Bacteria</taxon>
        <taxon>Bacillati</taxon>
        <taxon>Actinomycetota</taxon>
        <taxon>Actinomycetes</taxon>
        <taxon>Geodermatophilales</taxon>
        <taxon>Geodermatophilaceae</taxon>
        <taxon>Geodermatophilus</taxon>
    </lineage>
</organism>
<evidence type="ECO:0000313" key="2">
    <source>
        <dbReference type="Proteomes" id="UP000317484"/>
    </source>
</evidence>
<gene>
    <name evidence="1" type="ORF">SAMN06273567_10484</name>
</gene>
<accession>A0A521E0Q7</accession>
<name>A0A521E0Q7_9ACTN</name>
<proteinExistence type="predicted"/>
<protein>
    <submittedName>
        <fullName evidence="1">Uncharacterized protein</fullName>
    </submittedName>
</protein>
<sequence length="116" mass="12174">MDEPGTLATAPLDVEEDTALPGFLGAVRPTGLGSGTLPGEGAGRSCAALLGGLHGVEEQLRRLEARLVAEAGGDPARELEARRLMALSRARFEAATVRTFLPILIERDVRRQLSGG</sequence>
<dbReference type="Proteomes" id="UP000317484">
    <property type="component" value="Unassembled WGS sequence"/>
</dbReference>
<keyword evidence="2" id="KW-1185">Reference proteome</keyword>
<reference evidence="1 2" key="1">
    <citation type="submission" date="2017-05" db="EMBL/GenBank/DDBJ databases">
        <authorList>
            <person name="Varghese N."/>
            <person name="Submissions S."/>
        </authorList>
    </citation>
    <scope>NUCLEOTIDE SEQUENCE [LARGE SCALE GENOMIC DNA]</scope>
    <source>
        <strain evidence="1 2">DSM 46834</strain>
    </source>
</reference>